<proteinExistence type="predicted"/>
<sequence>MATEERDRERRHVFGDDAEQYDAGRPGYPERMVEEALAFAALPAGVPAVEVGAGTGKATLAFAARGTPVTCVEPDARMARVLRRNCAGMPHVTVEEADFESWRPDRAYGLLYCAQAWHWVDPAVRWARAKAALRPGGAVALFWNHWRLADPGLTTRLTAAHAQHGVPVPAYTILDPNPRPAHRGPEARQWREMESDGGFTDLDHRLYESEHPHSPTALTDLLSTYSGYRAVPAPARGALLETLTRTAEQHGTPIEVRVTTSLFLGRSRG</sequence>
<dbReference type="RefSeq" id="WP_102918390.1">
    <property type="nucleotide sequence ID" value="NZ_JACHJF010000009.1"/>
</dbReference>
<protein>
    <submittedName>
        <fullName evidence="6">SAM-dependent methyltransferase</fullName>
    </submittedName>
</protein>
<dbReference type="OrthoDB" id="9797252at2"/>
<evidence type="ECO:0000313" key="7">
    <source>
        <dbReference type="EMBL" id="PNE33609.1"/>
    </source>
</evidence>
<keyword evidence="1 6" id="KW-0489">Methyltransferase</keyword>
<dbReference type="PANTHER" id="PTHR44942">
    <property type="entry name" value="METHYLTRANSF_11 DOMAIN-CONTAINING PROTEIN"/>
    <property type="match status" value="1"/>
</dbReference>
<dbReference type="Proteomes" id="UP000528608">
    <property type="component" value="Unassembled WGS sequence"/>
</dbReference>
<reference evidence="6 9" key="3">
    <citation type="submission" date="2020-08" db="EMBL/GenBank/DDBJ databases">
        <title>Genomic Encyclopedia of Type Strains, Phase III (KMG-III): the genomes of soil and plant-associated and newly described type strains.</title>
        <authorList>
            <person name="Whitman W."/>
        </authorList>
    </citation>
    <scope>NUCLEOTIDE SEQUENCE [LARGE SCALE GENOMIC DNA]</scope>
    <source>
        <strain evidence="6 9">CECT 3259</strain>
    </source>
</reference>
<dbReference type="GO" id="GO:0000179">
    <property type="term" value="F:rRNA (adenine-N6,N6-)-dimethyltransferase activity"/>
    <property type="evidence" value="ECO:0007669"/>
    <property type="project" value="InterPro"/>
</dbReference>
<comment type="caution">
    <text evidence="7">The sequence shown here is derived from an EMBL/GenBank/DDBJ whole genome shotgun (WGS) entry which is preliminary data.</text>
</comment>
<keyword evidence="2 6" id="KW-0808">Transferase</keyword>
<dbReference type="InterPro" id="IPR041698">
    <property type="entry name" value="Methyltransf_25"/>
</dbReference>
<dbReference type="Gene3D" id="3.40.50.150">
    <property type="entry name" value="Vaccinia Virus protein VP39"/>
    <property type="match status" value="1"/>
</dbReference>
<evidence type="ECO:0000259" key="5">
    <source>
        <dbReference type="SMART" id="SM00650"/>
    </source>
</evidence>
<organism evidence="7 8">
    <name type="scientific">Streptomyces eurocidicus</name>
    <name type="common">Streptoverticillium eurocidicus</name>
    <dbReference type="NCBI Taxonomy" id="66423"/>
    <lineage>
        <taxon>Bacteria</taxon>
        <taxon>Bacillati</taxon>
        <taxon>Actinomycetota</taxon>
        <taxon>Actinomycetes</taxon>
        <taxon>Kitasatosporales</taxon>
        <taxon>Streptomycetaceae</taxon>
        <taxon>Streptomyces</taxon>
    </lineage>
</organism>
<dbReference type="PANTHER" id="PTHR44942:SF4">
    <property type="entry name" value="METHYLTRANSFERASE TYPE 11 DOMAIN-CONTAINING PROTEIN"/>
    <property type="match status" value="1"/>
</dbReference>
<keyword evidence="3" id="KW-0949">S-adenosyl-L-methionine</keyword>
<dbReference type="Proteomes" id="UP000235945">
    <property type="component" value="Unassembled WGS sequence"/>
</dbReference>
<dbReference type="Pfam" id="PF13649">
    <property type="entry name" value="Methyltransf_25"/>
    <property type="match status" value="1"/>
</dbReference>
<dbReference type="InterPro" id="IPR051052">
    <property type="entry name" value="Diverse_substrate_MTase"/>
</dbReference>
<keyword evidence="8" id="KW-1185">Reference proteome</keyword>
<evidence type="ECO:0000313" key="8">
    <source>
        <dbReference type="Proteomes" id="UP000235945"/>
    </source>
</evidence>
<dbReference type="EMBL" id="LGUI01000003">
    <property type="protein sequence ID" value="PNE33609.1"/>
    <property type="molecule type" value="Genomic_DNA"/>
</dbReference>
<reference evidence="7" key="2">
    <citation type="submission" date="2015-07" db="EMBL/GenBank/DDBJ databases">
        <authorList>
            <person name="Noorani M."/>
        </authorList>
    </citation>
    <scope>NUCLEOTIDE SEQUENCE [LARGE SCALE GENOMIC DNA]</scope>
    <source>
        <strain evidence="7">ATCC 27428</strain>
    </source>
</reference>
<feature type="region of interest" description="Disordered" evidence="4">
    <location>
        <begin position="1"/>
        <end position="25"/>
    </location>
</feature>
<evidence type="ECO:0000256" key="1">
    <source>
        <dbReference type="ARBA" id="ARBA00022603"/>
    </source>
</evidence>
<evidence type="ECO:0000313" key="9">
    <source>
        <dbReference type="Proteomes" id="UP000528608"/>
    </source>
</evidence>
<name>A0A2N8NXW4_STREU</name>
<feature type="domain" description="Ribosomal RNA adenine methylase transferase N-terminal" evidence="5">
    <location>
        <begin position="32"/>
        <end position="178"/>
    </location>
</feature>
<evidence type="ECO:0000256" key="4">
    <source>
        <dbReference type="SAM" id="MobiDB-lite"/>
    </source>
</evidence>
<dbReference type="SUPFAM" id="SSF53335">
    <property type="entry name" value="S-adenosyl-L-methionine-dependent methyltransferases"/>
    <property type="match status" value="1"/>
</dbReference>
<dbReference type="SMART" id="SM00650">
    <property type="entry name" value="rADc"/>
    <property type="match status" value="1"/>
</dbReference>
<feature type="compositionally biased region" description="Basic and acidic residues" evidence="4">
    <location>
        <begin position="1"/>
        <end position="15"/>
    </location>
</feature>
<dbReference type="InterPro" id="IPR029063">
    <property type="entry name" value="SAM-dependent_MTases_sf"/>
</dbReference>
<evidence type="ECO:0000256" key="2">
    <source>
        <dbReference type="ARBA" id="ARBA00022679"/>
    </source>
</evidence>
<reference evidence="8" key="1">
    <citation type="submission" date="2015-07" db="EMBL/GenBank/DDBJ databases">
        <authorList>
            <person name="Graham D.E."/>
            <person name="Giannone R.J."/>
            <person name="Gulvik C.A."/>
            <person name="Hettich R.L."/>
            <person name="Klingeman D.M."/>
            <person name="Mahan K.M."/>
            <person name="Parry R.J."/>
            <person name="Spain J.C."/>
        </authorList>
    </citation>
    <scope>NUCLEOTIDE SEQUENCE [LARGE SCALE GENOMIC DNA]</scope>
    <source>
        <strain evidence="8">ATCC 27428</strain>
    </source>
</reference>
<dbReference type="CDD" id="cd02440">
    <property type="entry name" value="AdoMet_MTases"/>
    <property type="match status" value="1"/>
</dbReference>
<evidence type="ECO:0000313" key="6">
    <source>
        <dbReference type="EMBL" id="MBB5119706.1"/>
    </source>
</evidence>
<dbReference type="EMBL" id="JACHJF010000009">
    <property type="protein sequence ID" value="MBB5119706.1"/>
    <property type="molecule type" value="Genomic_DNA"/>
</dbReference>
<gene>
    <name evidence="7" type="ORF">AF335_12250</name>
    <name evidence="6" type="ORF">FHS36_003140</name>
</gene>
<accession>A0A2N8NXW4</accession>
<dbReference type="InterPro" id="IPR020598">
    <property type="entry name" value="rRNA_Ade_methylase_Trfase_N"/>
</dbReference>
<dbReference type="AlphaFoldDB" id="A0A2N8NXW4"/>
<evidence type="ECO:0000256" key="3">
    <source>
        <dbReference type="ARBA" id="ARBA00022691"/>
    </source>
</evidence>